<gene>
    <name evidence="2" type="ORF">ACFSJ0_63250</name>
</gene>
<dbReference type="Proteomes" id="UP001597097">
    <property type="component" value="Unassembled WGS sequence"/>
</dbReference>
<keyword evidence="3" id="KW-1185">Reference proteome</keyword>
<proteinExistence type="predicted"/>
<keyword evidence="1" id="KW-0732">Signal</keyword>
<protein>
    <submittedName>
        <fullName evidence="2">Uncharacterized protein</fullName>
    </submittedName>
</protein>
<comment type="caution">
    <text evidence="2">The sequence shown here is derived from an EMBL/GenBank/DDBJ whole genome shotgun (WGS) entry which is preliminary data.</text>
</comment>
<accession>A0ABW4H0J3</accession>
<feature type="chain" id="PRO_5045693874" evidence="1">
    <location>
        <begin position="27"/>
        <end position="426"/>
    </location>
</feature>
<dbReference type="RefSeq" id="WP_219536315.1">
    <property type="nucleotide sequence ID" value="NZ_JAHKRM010000029.1"/>
</dbReference>
<sequence length="426" mass="46092">MQPRRVRGLRKTALLFATLVATLAGAGLAGPVPGAMAAALSNGGDDVQPLFDCGSYDANQQLTREQIRQRAQSWVDASVPYSQSSCYSNQYGSYRQDCSGFVSMAWGLTNSRTTRDFDPVSHAIARADLLPGDALIKPDVHMALFVGWADAAHTQPIVQEETEPGSWAKQDTWSASYASGFTPIRYDNVIESSRYQNLGVYRTSESKFIIRAANGSILTQVPFGDTTKGDIPVVGHFENSAYDNLAVYRASESKFIIRAANGSILTQVPFGDTTKGDVPVVGHFENSAYDNLAVYRKSTGTFIIRAANGSVLTQVPFGDTGKGDIPVVGHFENSAYDNLAVYRASENKFIIRAANGSILTQVPFGDTTKGDIPVVGHFENSAYDNLAVYRKSENKFIIRAANGSILTQVAFGDTTKGDIPIVGYFQ</sequence>
<dbReference type="PANTHER" id="PTHR39431:SF1">
    <property type="entry name" value="FRPA_C-RELATED PROTEIN"/>
    <property type="match status" value="1"/>
</dbReference>
<dbReference type="EMBL" id="JBHUCM010000084">
    <property type="protein sequence ID" value="MFD1547852.1"/>
    <property type="molecule type" value="Genomic_DNA"/>
</dbReference>
<evidence type="ECO:0000313" key="3">
    <source>
        <dbReference type="Proteomes" id="UP001597097"/>
    </source>
</evidence>
<evidence type="ECO:0000313" key="2">
    <source>
        <dbReference type="EMBL" id="MFD1547852.1"/>
    </source>
</evidence>
<reference evidence="3" key="1">
    <citation type="journal article" date="2019" name="Int. J. Syst. Evol. Microbiol.">
        <title>The Global Catalogue of Microorganisms (GCM) 10K type strain sequencing project: providing services to taxonomists for standard genome sequencing and annotation.</title>
        <authorList>
            <consortium name="The Broad Institute Genomics Platform"/>
            <consortium name="The Broad Institute Genome Sequencing Center for Infectious Disease"/>
            <person name="Wu L."/>
            <person name="Ma J."/>
        </authorList>
    </citation>
    <scope>NUCLEOTIDE SEQUENCE [LARGE SCALE GENOMIC DNA]</scope>
    <source>
        <strain evidence="3">CGMCC 1.15399</strain>
    </source>
</reference>
<organism evidence="2 3">
    <name type="scientific">Nonomuraea guangzhouensis</name>
    <dbReference type="NCBI Taxonomy" id="1291555"/>
    <lineage>
        <taxon>Bacteria</taxon>
        <taxon>Bacillati</taxon>
        <taxon>Actinomycetota</taxon>
        <taxon>Actinomycetes</taxon>
        <taxon>Streptosporangiales</taxon>
        <taxon>Streptosporangiaceae</taxon>
        <taxon>Nonomuraea</taxon>
    </lineage>
</organism>
<feature type="signal peptide" evidence="1">
    <location>
        <begin position="1"/>
        <end position="26"/>
    </location>
</feature>
<name>A0ABW4H0J3_9ACTN</name>
<dbReference type="PANTHER" id="PTHR39431">
    <property type="entry name" value="FRPA/C-RELATED PROTEIN"/>
    <property type="match status" value="1"/>
</dbReference>
<evidence type="ECO:0000256" key="1">
    <source>
        <dbReference type="SAM" id="SignalP"/>
    </source>
</evidence>